<evidence type="ECO:0000256" key="2">
    <source>
        <dbReference type="SAM" id="SignalP"/>
    </source>
</evidence>
<protein>
    <recommendedName>
        <fullName evidence="5">Gram-positive cocci surface proteins LPxTG domain-containing protein</fullName>
    </recommendedName>
</protein>
<evidence type="ECO:0000313" key="4">
    <source>
        <dbReference type="Proteomes" id="UP000502508"/>
    </source>
</evidence>
<feature type="chain" id="PRO_5026116101" description="Gram-positive cocci surface proteins LPxTG domain-containing protein" evidence="2">
    <location>
        <begin position="30"/>
        <end position="180"/>
    </location>
</feature>
<keyword evidence="1" id="KW-1133">Transmembrane helix</keyword>
<keyword evidence="4" id="KW-1185">Reference proteome</keyword>
<feature type="transmembrane region" description="Helical" evidence="1">
    <location>
        <begin position="152"/>
        <end position="171"/>
    </location>
</feature>
<proteinExistence type="predicted"/>
<keyword evidence="2" id="KW-0732">Signal</keyword>
<sequence>MSYNLVARTLFVATTAAAMTGLPALQAAAAPPMSGETPSAAARGTELFVQVTPSTVQSGQQVEIQASCDGNDRDADVRSDAFGRVAVRPSNGILTGTATVPERKQPGTFEVVLTCRNNATANTQLTVVNMSKATRGPATGGGGTAGGSVSPYVLTGGLAAVAVGAGLALIVRSRRAGSGS</sequence>
<dbReference type="KEGG" id="pfla:Pflav_040000"/>
<reference evidence="3 4" key="2">
    <citation type="submission" date="2020-03" db="EMBL/GenBank/DDBJ databases">
        <authorList>
            <person name="Ichikawa N."/>
            <person name="Kimura A."/>
            <person name="Kitahashi Y."/>
            <person name="Uohara A."/>
        </authorList>
    </citation>
    <scope>NUCLEOTIDE SEQUENCE [LARGE SCALE GENOMIC DNA]</scope>
    <source>
        <strain evidence="3 4">NBRC 107702</strain>
    </source>
</reference>
<evidence type="ECO:0008006" key="5">
    <source>
        <dbReference type="Google" id="ProtNLM"/>
    </source>
</evidence>
<evidence type="ECO:0000256" key="1">
    <source>
        <dbReference type="SAM" id="Phobius"/>
    </source>
</evidence>
<evidence type="ECO:0000313" key="3">
    <source>
        <dbReference type="EMBL" id="BCB77590.1"/>
    </source>
</evidence>
<gene>
    <name evidence="3" type="ORF">Pflav_040000</name>
</gene>
<dbReference type="AlphaFoldDB" id="A0A6F8XUV1"/>
<accession>A0A6F8XUV1</accession>
<reference evidence="3 4" key="1">
    <citation type="submission" date="2020-03" db="EMBL/GenBank/DDBJ databases">
        <title>Whole genome shotgun sequence of Phytohabitans flavus NBRC 107702.</title>
        <authorList>
            <person name="Komaki H."/>
            <person name="Tamura T."/>
        </authorList>
    </citation>
    <scope>NUCLEOTIDE SEQUENCE [LARGE SCALE GENOMIC DNA]</scope>
    <source>
        <strain evidence="3 4">NBRC 107702</strain>
    </source>
</reference>
<keyword evidence="1" id="KW-0472">Membrane</keyword>
<dbReference type="Proteomes" id="UP000502508">
    <property type="component" value="Chromosome"/>
</dbReference>
<keyword evidence="1" id="KW-0812">Transmembrane</keyword>
<feature type="signal peptide" evidence="2">
    <location>
        <begin position="1"/>
        <end position="29"/>
    </location>
</feature>
<dbReference type="EMBL" id="AP022870">
    <property type="protein sequence ID" value="BCB77590.1"/>
    <property type="molecule type" value="Genomic_DNA"/>
</dbReference>
<organism evidence="3 4">
    <name type="scientific">Phytohabitans flavus</name>
    <dbReference type="NCBI Taxonomy" id="1076124"/>
    <lineage>
        <taxon>Bacteria</taxon>
        <taxon>Bacillati</taxon>
        <taxon>Actinomycetota</taxon>
        <taxon>Actinomycetes</taxon>
        <taxon>Micromonosporales</taxon>
        <taxon>Micromonosporaceae</taxon>
    </lineage>
</organism>
<name>A0A6F8XUV1_9ACTN</name>